<dbReference type="Proteomes" id="UP001596096">
    <property type="component" value="Unassembled WGS sequence"/>
</dbReference>
<name>A0ABW1BR68_9ACTN</name>
<protein>
    <submittedName>
        <fullName evidence="1">Uncharacterized protein</fullName>
    </submittedName>
</protein>
<evidence type="ECO:0000313" key="1">
    <source>
        <dbReference type="EMBL" id="MFC5815743.1"/>
    </source>
</evidence>
<organism evidence="1 2">
    <name type="scientific">Nonomuraea harbinensis</name>
    <dbReference type="NCBI Taxonomy" id="1286938"/>
    <lineage>
        <taxon>Bacteria</taxon>
        <taxon>Bacillati</taxon>
        <taxon>Actinomycetota</taxon>
        <taxon>Actinomycetes</taxon>
        <taxon>Streptosporangiales</taxon>
        <taxon>Streptosporangiaceae</taxon>
        <taxon>Nonomuraea</taxon>
    </lineage>
</organism>
<accession>A0ABW1BR68</accession>
<keyword evidence="2" id="KW-1185">Reference proteome</keyword>
<proteinExistence type="predicted"/>
<dbReference type="RefSeq" id="WP_219543910.1">
    <property type="nucleotide sequence ID" value="NZ_JAHKRN010000005.1"/>
</dbReference>
<evidence type="ECO:0000313" key="2">
    <source>
        <dbReference type="Proteomes" id="UP001596096"/>
    </source>
</evidence>
<reference evidence="2" key="1">
    <citation type="journal article" date="2019" name="Int. J. Syst. Evol. Microbiol.">
        <title>The Global Catalogue of Microorganisms (GCM) 10K type strain sequencing project: providing services to taxonomists for standard genome sequencing and annotation.</title>
        <authorList>
            <consortium name="The Broad Institute Genomics Platform"/>
            <consortium name="The Broad Institute Genome Sequencing Center for Infectious Disease"/>
            <person name="Wu L."/>
            <person name="Ma J."/>
        </authorList>
    </citation>
    <scope>NUCLEOTIDE SEQUENCE [LARGE SCALE GENOMIC DNA]</scope>
    <source>
        <strain evidence="2">CGMCC 4.7106</strain>
    </source>
</reference>
<dbReference type="EMBL" id="JBHSNW010000005">
    <property type="protein sequence ID" value="MFC5815743.1"/>
    <property type="molecule type" value="Genomic_DNA"/>
</dbReference>
<dbReference type="InterPro" id="IPR006311">
    <property type="entry name" value="TAT_signal"/>
</dbReference>
<gene>
    <name evidence="1" type="ORF">ACFPUY_11650</name>
</gene>
<sequence length="187" mass="19158">MRDHPPRSAFVTRRTVLRVSGVAGSTLLVGAAAATPASATAEALSPEQRTMALRVAKAGAIYPIEVPGFGEGGTASSRATASRLRATEARLRPARLAAVRTGADLLISQGLLAAPRPALLAGIGRAAATAAPAERQGLIALAALGAATVSRHFDPASDSLATVWIGGLAHLHEQGMRPDALRHLETR</sequence>
<comment type="caution">
    <text evidence="1">The sequence shown here is derived from an EMBL/GenBank/DDBJ whole genome shotgun (WGS) entry which is preliminary data.</text>
</comment>
<dbReference type="PROSITE" id="PS51318">
    <property type="entry name" value="TAT"/>
    <property type="match status" value="1"/>
</dbReference>